<organism evidence="2 3">
    <name type="scientific">Penicillium flavigenum</name>
    <dbReference type="NCBI Taxonomy" id="254877"/>
    <lineage>
        <taxon>Eukaryota</taxon>
        <taxon>Fungi</taxon>
        <taxon>Dikarya</taxon>
        <taxon>Ascomycota</taxon>
        <taxon>Pezizomycotina</taxon>
        <taxon>Eurotiomycetes</taxon>
        <taxon>Eurotiomycetidae</taxon>
        <taxon>Eurotiales</taxon>
        <taxon>Aspergillaceae</taxon>
        <taxon>Penicillium</taxon>
    </lineage>
</organism>
<reference evidence="3" key="1">
    <citation type="journal article" date="2017" name="Nat. Microbiol.">
        <title>Global analysis of biosynthetic gene clusters reveals vast potential of secondary metabolite production in Penicillium species.</title>
        <authorList>
            <person name="Nielsen J.C."/>
            <person name="Grijseels S."/>
            <person name="Prigent S."/>
            <person name="Ji B."/>
            <person name="Dainat J."/>
            <person name="Nielsen K.F."/>
            <person name="Frisvad J.C."/>
            <person name="Workman M."/>
            <person name="Nielsen J."/>
        </authorList>
    </citation>
    <scope>NUCLEOTIDE SEQUENCE [LARGE SCALE GENOMIC DNA]</scope>
    <source>
        <strain evidence="3">IBT 14082</strain>
    </source>
</reference>
<dbReference type="Proteomes" id="UP000191342">
    <property type="component" value="Unassembled WGS sequence"/>
</dbReference>
<feature type="region of interest" description="Disordered" evidence="1">
    <location>
        <begin position="103"/>
        <end position="139"/>
    </location>
</feature>
<dbReference type="AlphaFoldDB" id="A0A1V6SHA1"/>
<keyword evidence="3" id="KW-1185">Reference proteome</keyword>
<name>A0A1V6SHA1_9EURO</name>
<feature type="compositionally biased region" description="Polar residues" evidence="1">
    <location>
        <begin position="128"/>
        <end position="139"/>
    </location>
</feature>
<accession>A0A1V6SHA1</accession>
<evidence type="ECO:0000313" key="2">
    <source>
        <dbReference type="EMBL" id="OQE13402.1"/>
    </source>
</evidence>
<proteinExistence type="predicted"/>
<evidence type="ECO:0000256" key="1">
    <source>
        <dbReference type="SAM" id="MobiDB-lite"/>
    </source>
</evidence>
<dbReference type="EMBL" id="MLQL01000048">
    <property type="protein sequence ID" value="OQE13402.1"/>
    <property type="molecule type" value="Genomic_DNA"/>
</dbReference>
<sequence length="139" mass="15320">MDAYASHLDTMNRHTQWTLGHPETREGLSYRTTITLNAIMPATFSHRRPTCACPMLLCSSSSPQVSQSANVMSVGQLISIQAETSSQKDGQWEIRGHVGLPHHRGQLADHRHQCQRHTTSLPARDPSPSGSSAYSTLDD</sequence>
<gene>
    <name evidence="2" type="ORF">PENFLA_c048G06597</name>
</gene>
<comment type="caution">
    <text evidence="2">The sequence shown here is derived from an EMBL/GenBank/DDBJ whole genome shotgun (WGS) entry which is preliminary data.</text>
</comment>
<evidence type="ECO:0000313" key="3">
    <source>
        <dbReference type="Proteomes" id="UP000191342"/>
    </source>
</evidence>
<protein>
    <submittedName>
        <fullName evidence="2">Uncharacterized protein</fullName>
    </submittedName>
</protein>